<evidence type="ECO:0000259" key="3">
    <source>
        <dbReference type="PROSITE" id="PS51468"/>
    </source>
</evidence>
<dbReference type="RefSeq" id="WP_123864711.1">
    <property type="nucleotide sequence ID" value="NZ_QXZY01000004.1"/>
</dbReference>
<dbReference type="EMBL" id="RMBX01000010">
    <property type="protein sequence ID" value="RPD39648.1"/>
    <property type="molecule type" value="Genomic_DNA"/>
</dbReference>
<dbReference type="Proteomes" id="UP000279089">
    <property type="component" value="Unassembled WGS sequence"/>
</dbReference>
<name>A0A3N4M8E6_9BACT</name>
<feature type="transmembrane region" description="Helical" evidence="2">
    <location>
        <begin position="68"/>
        <end position="87"/>
    </location>
</feature>
<feature type="transmembrane region" description="Helical" evidence="2">
    <location>
        <begin position="93"/>
        <end position="111"/>
    </location>
</feature>
<dbReference type="Pfam" id="PF08487">
    <property type="entry name" value="VIT"/>
    <property type="match status" value="1"/>
</dbReference>
<dbReference type="InterPro" id="IPR013694">
    <property type="entry name" value="VIT"/>
</dbReference>
<protein>
    <submittedName>
        <fullName evidence="4">XrtN system VIT domain-containing protein</fullName>
    </submittedName>
</protein>
<dbReference type="NCBIfam" id="TIGR04477">
    <property type="entry name" value="sorted_by_XrtN"/>
    <property type="match status" value="1"/>
</dbReference>
<gene>
    <name evidence="4" type="ORF">EG028_18555</name>
</gene>
<feature type="region of interest" description="Disordered" evidence="1">
    <location>
        <begin position="728"/>
        <end position="751"/>
    </location>
</feature>
<evidence type="ECO:0000313" key="4">
    <source>
        <dbReference type="EMBL" id="RPD39648.1"/>
    </source>
</evidence>
<comment type="caution">
    <text evidence="4">The sequence shown here is derived from an EMBL/GenBank/DDBJ whole genome shotgun (WGS) entry which is preliminary data.</text>
</comment>
<accession>A0A3N4M8E6</accession>
<reference evidence="5" key="1">
    <citation type="submission" date="2018-11" db="EMBL/GenBank/DDBJ databases">
        <title>Chitinophaga lutea sp.nov., isolate from arsenic contaminated soil.</title>
        <authorList>
            <person name="Zong Y."/>
        </authorList>
    </citation>
    <scope>NUCLEOTIDE SEQUENCE [LARGE SCALE GENOMIC DNA]</scope>
    <source>
        <strain evidence="5">YLT18</strain>
    </source>
</reference>
<feature type="transmembrane region" description="Helical" evidence="2">
    <location>
        <begin position="123"/>
        <end position="144"/>
    </location>
</feature>
<sequence>MELRPKLTNPAYLVYLVVLILSLLVLFIGQTFTGINDDNQLGLAFVHYVAACLALFCLFANREEGKDLFVIVCLMFFVSCYALNRFMNVFNSTTPWFAVYLIITSLSLLMFRYMHYLPGWARAATGFVAGLALLAYVYLAVYLFPLYPVSIPGLIALGLSIHTFVPAVLCYVTSRNLIRHRLWKTGIVGFAAGLLVVIVFSLTYNRHVNQLTRIYNRQQVRGDGRLPAWIEAAQQLDNGFVMERVLKTGIVYLEGEREFFSFRGLPSRNWGNSLEHDPLVTIASLVSPKAAALPEERIKILETMYDKRHEGEERLWSGHALYTSYVSTQVKIWPELHLAYTEKALTVTNTERWGNQEAIYTFQLPEGGVVTSLSLWINGKEEKAILTTREKADTAYRTIVGVERRDPSVVRWQEGNRVSVRVFPVGANDTRMFRIGVTAPLSAVNDRLQYDNITFQGPPNRFTTEDISIALEGNADGFTPPPGFRRAGNAWEREGRYDAHWHLQLDSSPIIPNTFTFNGRSFSIEPYKLQRSPVQTDVIYLDVNSAWSHAEFSEAVRLAGTRAVKVPLGGQLLNVTAKNKDELFEELHSQRFSLFPLQNITDPEHALLITKNPPASPSLRDLEGSLFREELAAYLANNALPKIRLMNLGGNTLSPYLRALKESRVFRYEQGGLLQLNVLLTTNTFAGDTETENRVVIDQAQAAIVQTYDSAVVVQEAAAAIRDTVTTAAPPAAPAPGKKDTPGVTAGKPLSNAPDHLMRIFAYNHILRETGKGLITASEGQEKLVDVAREAYVVSPLSSLVVLETQHDYDRFGIKDEGESLKNASLQSKGAVPEPHEWALIVIALLSLTWLIYQRKWKPANV</sequence>
<evidence type="ECO:0000313" key="5">
    <source>
        <dbReference type="Proteomes" id="UP000279089"/>
    </source>
</evidence>
<keyword evidence="2" id="KW-0812">Transmembrane</keyword>
<proteinExistence type="predicted"/>
<evidence type="ECO:0000256" key="2">
    <source>
        <dbReference type="SAM" id="Phobius"/>
    </source>
</evidence>
<dbReference type="AlphaFoldDB" id="A0A3N4M8E6"/>
<keyword evidence="2" id="KW-1133">Transmembrane helix</keyword>
<feature type="transmembrane region" description="Helical" evidence="2">
    <location>
        <begin position="150"/>
        <end position="173"/>
    </location>
</feature>
<feature type="transmembrane region" description="Helical" evidence="2">
    <location>
        <begin position="12"/>
        <end position="35"/>
    </location>
</feature>
<keyword evidence="5" id="KW-1185">Reference proteome</keyword>
<dbReference type="InterPro" id="IPR031005">
    <property type="entry name" value="Sorted_by_XrtN"/>
</dbReference>
<feature type="domain" description="VIT" evidence="3">
    <location>
        <begin position="309"/>
        <end position="439"/>
    </location>
</feature>
<dbReference type="PROSITE" id="PS51468">
    <property type="entry name" value="VIT"/>
    <property type="match status" value="1"/>
</dbReference>
<feature type="transmembrane region" description="Helical" evidence="2">
    <location>
        <begin position="185"/>
        <end position="204"/>
    </location>
</feature>
<keyword evidence="2" id="KW-0472">Membrane</keyword>
<feature type="transmembrane region" description="Helical" evidence="2">
    <location>
        <begin position="41"/>
        <end position="61"/>
    </location>
</feature>
<organism evidence="4 5">
    <name type="scientific">Chitinophaga barathri</name>
    <dbReference type="NCBI Taxonomy" id="1647451"/>
    <lineage>
        <taxon>Bacteria</taxon>
        <taxon>Pseudomonadati</taxon>
        <taxon>Bacteroidota</taxon>
        <taxon>Chitinophagia</taxon>
        <taxon>Chitinophagales</taxon>
        <taxon>Chitinophagaceae</taxon>
        <taxon>Chitinophaga</taxon>
    </lineage>
</organism>
<evidence type="ECO:0000256" key="1">
    <source>
        <dbReference type="SAM" id="MobiDB-lite"/>
    </source>
</evidence>